<accession>A0A4Q0LW70</accession>
<dbReference type="SUPFAM" id="SSF56349">
    <property type="entry name" value="DNA breaking-rejoining enzymes"/>
    <property type="match status" value="1"/>
</dbReference>
<dbReference type="InterPro" id="IPR013762">
    <property type="entry name" value="Integrase-like_cat_sf"/>
</dbReference>
<evidence type="ECO:0000313" key="9">
    <source>
        <dbReference type="Proteomes" id="UP000289808"/>
    </source>
</evidence>
<dbReference type="EMBL" id="SCLX01000007">
    <property type="protein sequence ID" value="RXF59465.1"/>
    <property type="molecule type" value="Genomic_DNA"/>
</dbReference>
<evidence type="ECO:0000256" key="2">
    <source>
        <dbReference type="ARBA" id="ARBA00022908"/>
    </source>
</evidence>
<dbReference type="PANTHER" id="PTHR30349">
    <property type="entry name" value="PHAGE INTEGRASE-RELATED"/>
    <property type="match status" value="1"/>
</dbReference>
<dbReference type="AlphaFoldDB" id="A0A4Q0LW70"/>
<dbReference type="PROSITE" id="PS51900">
    <property type="entry name" value="CB"/>
    <property type="match status" value="1"/>
</dbReference>
<dbReference type="InterPro" id="IPR050090">
    <property type="entry name" value="Tyrosine_recombinase_XerCD"/>
</dbReference>
<dbReference type="RefSeq" id="WP_128733919.1">
    <property type="nucleotide sequence ID" value="NZ_JABERN010000075.1"/>
</dbReference>
<sequence>MAYLQKRGNTWRAKVSWYDVHGKRRFKSKQGFLTKTAARKWANEMEVAKDDNQISNQDPIFAEYFKDWYETYKTPGTSNATKNRYKVIYYNLSEYFGKTKISKITRHKYQDFMNKYGKTHVKGTVYKTNGSIRTSVKDAISEGLIRINFTERINLTWNNERSRKIDYLNFSQVQQLKKSLLDGITPAYISRYMLLTIIYTGMRPGEIRVLTWHDIDFKNCTIHISKSWNYDNNKIIDYDSDEIDKETKNRSSTRVIKVDQHLLNILSQLKQNGHERLFIGKDGTIPTSSAVNKVLRKYFKKLNINKKGFHFHSLRHTHVAMLLFKGVDLYSISKRLGHANMSITANTYAYMLDELKQKSDKQIVTILDEI</sequence>
<dbReference type="Pfam" id="PF14659">
    <property type="entry name" value="Phage_int_SAM_3"/>
    <property type="match status" value="1"/>
</dbReference>
<name>A0A4Q0LW70_9LACO</name>
<gene>
    <name evidence="8" type="ORF">ERD32_01835</name>
</gene>
<dbReference type="InterPro" id="IPR028259">
    <property type="entry name" value="AP2-like_int_N"/>
</dbReference>
<feature type="domain" description="Core-binding (CB)" evidence="7">
    <location>
        <begin position="59"/>
        <end position="140"/>
    </location>
</feature>
<keyword evidence="4" id="KW-0233">DNA recombination</keyword>
<evidence type="ECO:0000256" key="5">
    <source>
        <dbReference type="PROSITE-ProRule" id="PRU01248"/>
    </source>
</evidence>
<evidence type="ECO:0000256" key="4">
    <source>
        <dbReference type="ARBA" id="ARBA00023172"/>
    </source>
</evidence>
<dbReference type="Pfam" id="PF14657">
    <property type="entry name" value="Arm-DNA-bind_4"/>
    <property type="match status" value="1"/>
</dbReference>
<feature type="domain" description="Tyr recombinase" evidence="6">
    <location>
        <begin position="163"/>
        <end position="362"/>
    </location>
</feature>
<keyword evidence="3 5" id="KW-0238">DNA-binding</keyword>
<dbReference type="InterPro" id="IPR044068">
    <property type="entry name" value="CB"/>
</dbReference>
<dbReference type="GO" id="GO:0003677">
    <property type="term" value="F:DNA binding"/>
    <property type="evidence" value="ECO:0007669"/>
    <property type="project" value="UniProtKB-UniRule"/>
</dbReference>
<evidence type="ECO:0000256" key="3">
    <source>
        <dbReference type="ARBA" id="ARBA00023125"/>
    </source>
</evidence>
<dbReference type="GO" id="GO:0015074">
    <property type="term" value="P:DNA integration"/>
    <property type="evidence" value="ECO:0007669"/>
    <property type="project" value="UniProtKB-KW"/>
</dbReference>
<dbReference type="PROSITE" id="PS51898">
    <property type="entry name" value="TYR_RECOMBINASE"/>
    <property type="match status" value="1"/>
</dbReference>
<reference evidence="8 9" key="1">
    <citation type="submission" date="2019-01" db="EMBL/GenBank/DDBJ databases">
        <title>The genome sequence of Lactobacillus crispatus L49.</title>
        <authorList>
            <person name="Zhong J."/>
            <person name="Zhang J."/>
        </authorList>
    </citation>
    <scope>NUCLEOTIDE SEQUENCE [LARGE SCALE GENOMIC DNA]</scope>
    <source>
        <strain evidence="8 9">L49</strain>
    </source>
</reference>
<dbReference type="InterPro" id="IPR002104">
    <property type="entry name" value="Integrase_catalytic"/>
</dbReference>
<organism evidence="8 9">
    <name type="scientific">Lactobacillus crispatus</name>
    <dbReference type="NCBI Taxonomy" id="47770"/>
    <lineage>
        <taxon>Bacteria</taxon>
        <taxon>Bacillati</taxon>
        <taxon>Bacillota</taxon>
        <taxon>Bacilli</taxon>
        <taxon>Lactobacillales</taxon>
        <taxon>Lactobacillaceae</taxon>
        <taxon>Lactobacillus</taxon>
    </lineage>
</organism>
<proteinExistence type="inferred from homology"/>
<evidence type="ECO:0000259" key="7">
    <source>
        <dbReference type="PROSITE" id="PS51900"/>
    </source>
</evidence>
<keyword evidence="2" id="KW-0229">DNA integration</keyword>
<dbReference type="CDD" id="cd01189">
    <property type="entry name" value="INT_ICEBs1_C_like"/>
    <property type="match status" value="1"/>
</dbReference>
<evidence type="ECO:0000259" key="6">
    <source>
        <dbReference type="PROSITE" id="PS51898"/>
    </source>
</evidence>
<dbReference type="Gene3D" id="1.10.150.130">
    <property type="match status" value="1"/>
</dbReference>
<dbReference type="InterPro" id="IPR010998">
    <property type="entry name" value="Integrase_recombinase_N"/>
</dbReference>
<evidence type="ECO:0000256" key="1">
    <source>
        <dbReference type="ARBA" id="ARBA00008857"/>
    </source>
</evidence>
<dbReference type="InterPro" id="IPR004107">
    <property type="entry name" value="Integrase_SAM-like_N"/>
</dbReference>
<dbReference type="GO" id="GO:0006310">
    <property type="term" value="P:DNA recombination"/>
    <property type="evidence" value="ECO:0007669"/>
    <property type="project" value="UniProtKB-KW"/>
</dbReference>
<dbReference type="Pfam" id="PF00589">
    <property type="entry name" value="Phage_integrase"/>
    <property type="match status" value="1"/>
</dbReference>
<dbReference type="InterPro" id="IPR011010">
    <property type="entry name" value="DNA_brk_join_enz"/>
</dbReference>
<dbReference type="Gene3D" id="1.10.443.10">
    <property type="entry name" value="Intergrase catalytic core"/>
    <property type="match status" value="1"/>
</dbReference>
<dbReference type="Proteomes" id="UP000289808">
    <property type="component" value="Unassembled WGS sequence"/>
</dbReference>
<comment type="similarity">
    <text evidence="1">Belongs to the 'phage' integrase family.</text>
</comment>
<evidence type="ECO:0000313" key="8">
    <source>
        <dbReference type="EMBL" id="RXF59465.1"/>
    </source>
</evidence>
<protein>
    <submittedName>
        <fullName evidence="8">Site-specific integrase</fullName>
    </submittedName>
</protein>
<dbReference type="PANTHER" id="PTHR30349:SF64">
    <property type="entry name" value="PROPHAGE INTEGRASE INTD-RELATED"/>
    <property type="match status" value="1"/>
</dbReference>
<comment type="caution">
    <text evidence="8">The sequence shown here is derived from an EMBL/GenBank/DDBJ whole genome shotgun (WGS) entry which is preliminary data.</text>
</comment>